<dbReference type="NCBIfam" id="NF041808">
    <property type="entry name" value="daptide_123"/>
    <property type="match status" value="1"/>
</dbReference>
<sequence length="47" mass="5049">MQEHGPLVELGMQELEPMDALGWWTGFQEGVKISIASLVFSAATAAT</sequence>
<gene>
    <name evidence="1" type="ORF">ACFO3F_13000</name>
</gene>
<comment type="caution">
    <text evidence="1">The sequence shown here is derived from an EMBL/GenBank/DDBJ whole genome shotgun (WGS) entry which is preliminary data.</text>
</comment>
<name>A0ABV9DDX3_9MICO</name>
<keyword evidence="2" id="KW-1185">Reference proteome</keyword>
<dbReference type="RefSeq" id="WP_164471438.1">
    <property type="nucleotide sequence ID" value="NZ_CP033325.1"/>
</dbReference>
<proteinExistence type="predicted"/>
<protein>
    <submittedName>
        <fullName evidence="1">Daptide-type RiPP</fullName>
    </submittedName>
</protein>
<accession>A0ABV9DDX3</accession>
<organism evidence="1 2">
    <name type="scientific">Georgenia faecalis</name>
    <dbReference type="NCBI Taxonomy" id="2483799"/>
    <lineage>
        <taxon>Bacteria</taxon>
        <taxon>Bacillati</taxon>
        <taxon>Actinomycetota</taxon>
        <taxon>Actinomycetes</taxon>
        <taxon>Micrococcales</taxon>
        <taxon>Bogoriellaceae</taxon>
        <taxon>Georgenia</taxon>
    </lineage>
</organism>
<evidence type="ECO:0000313" key="1">
    <source>
        <dbReference type="EMBL" id="MFC4556170.1"/>
    </source>
</evidence>
<reference evidence="2" key="1">
    <citation type="journal article" date="2019" name="Int. J. Syst. Evol. Microbiol.">
        <title>The Global Catalogue of Microorganisms (GCM) 10K type strain sequencing project: providing services to taxonomists for standard genome sequencing and annotation.</title>
        <authorList>
            <consortium name="The Broad Institute Genomics Platform"/>
            <consortium name="The Broad Institute Genome Sequencing Center for Infectious Disease"/>
            <person name="Wu L."/>
            <person name="Ma J."/>
        </authorList>
    </citation>
    <scope>NUCLEOTIDE SEQUENCE [LARGE SCALE GENOMIC DNA]</scope>
    <source>
        <strain evidence="2">JCM 3369</strain>
    </source>
</reference>
<dbReference type="EMBL" id="JBHSGF010000009">
    <property type="protein sequence ID" value="MFC4556170.1"/>
    <property type="molecule type" value="Genomic_DNA"/>
</dbReference>
<evidence type="ECO:0000313" key="2">
    <source>
        <dbReference type="Proteomes" id="UP001595955"/>
    </source>
</evidence>
<dbReference type="Proteomes" id="UP001595955">
    <property type="component" value="Unassembled WGS sequence"/>
</dbReference>